<proteinExistence type="predicted"/>
<keyword evidence="2" id="KW-1185">Reference proteome</keyword>
<evidence type="ECO:0000313" key="1">
    <source>
        <dbReference type="EMBL" id="MCI57636.1"/>
    </source>
</evidence>
<feature type="non-terminal residue" evidence="1">
    <location>
        <position position="22"/>
    </location>
</feature>
<organism evidence="1 2">
    <name type="scientific">Trifolium medium</name>
    <dbReference type="NCBI Taxonomy" id="97028"/>
    <lineage>
        <taxon>Eukaryota</taxon>
        <taxon>Viridiplantae</taxon>
        <taxon>Streptophyta</taxon>
        <taxon>Embryophyta</taxon>
        <taxon>Tracheophyta</taxon>
        <taxon>Spermatophyta</taxon>
        <taxon>Magnoliopsida</taxon>
        <taxon>eudicotyledons</taxon>
        <taxon>Gunneridae</taxon>
        <taxon>Pentapetalae</taxon>
        <taxon>rosids</taxon>
        <taxon>fabids</taxon>
        <taxon>Fabales</taxon>
        <taxon>Fabaceae</taxon>
        <taxon>Papilionoideae</taxon>
        <taxon>50 kb inversion clade</taxon>
        <taxon>NPAAA clade</taxon>
        <taxon>Hologalegina</taxon>
        <taxon>IRL clade</taxon>
        <taxon>Trifolieae</taxon>
        <taxon>Trifolium</taxon>
    </lineage>
</organism>
<dbReference type="AlphaFoldDB" id="A0A392TBX6"/>
<accession>A0A392TBX6</accession>
<sequence>MTKMNSLSFWENCYEEILLVNV</sequence>
<protein>
    <submittedName>
        <fullName evidence="1">Uncharacterized protein</fullName>
    </submittedName>
</protein>
<name>A0A392TBX6_9FABA</name>
<comment type="caution">
    <text evidence="1">The sequence shown here is derived from an EMBL/GenBank/DDBJ whole genome shotgun (WGS) entry which is preliminary data.</text>
</comment>
<evidence type="ECO:0000313" key="2">
    <source>
        <dbReference type="Proteomes" id="UP000265520"/>
    </source>
</evidence>
<dbReference type="Proteomes" id="UP000265520">
    <property type="component" value="Unassembled WGS sequence"/>
</dbReference>
<reference evidence="1 2" key="1">
    <citation type="journal article" date="2018" name="Front. Plant Sci.">
        <title>Red Clover (Trifolium pratense) and Zigzag Clover (T. medium) - A Picture of Genomic Similarities and Differences.</title>
        <authorList>
            <person name="Dluhosova J."/>
            <person name="Istvanek J."/>
            <person name="Nedelnik J."/>
            <person name="Repkova J."/>
        </authorList>
    </citation>
    <scope>NUCLEOTIDE SEQUENCE [LARGE SCALE GENOMIC DNA]</scope>
    <source>
        <strain evidence="2">cv. 10/8</strain>
        <tissue evidence="1">Leaf</tissue>
    </source>
</reference>
<dbReference type="EMBL" id="LXQA010532495">
    <property type="protein sequence ID" value="MCI57636.1"/>
    <property type="molecule type" value="Genomic_DNA"/>
</dbReference>